<protein>
    <recommendedName>
        <fullName evidence="3">UBA domain-containing protein</fullName>
    </recommendedName>
</protein>
<evidence type="ECO:0008006" key="3">
    <source>
        <dbReference type="Google" id="ProtNLM"/>
    </source>
</evidence>
<evidence type="ECO:0000313" key="1">
    <source>
        <dbReference type="EMBL" id="VVB07333.1"/>
    </source>
</evidence>
<dbReference type="Proteomes" id="UP000489600">
    <property type="component" value="Unassembled WGS sequence"/>
</dbReference>
<dbReference type="CDD" id="cd14273">
    <property type="entry name" value="UBA_TAP-C_like"/>
    <property type="match status" value="1"/>
</dbReference>
<dbReference type="InterPro" id="IPR009060">
    <property type="entry name" value="UBA-like_sf"/>
</dbReference>
<proteinExistence type="predicted"/>
<organism evidence="1 2">
    <name type="scientific">Arabis nemorensis</name>
    <dbReference type="NCBI Taxonomy" id="586526"/>
    <lineage>
        <taxon>Eukaryota</taxon>
        <taxon>Viridiplantae</taxon>
        <taxon>Streptophyta</taxon>
        <taxon>Embryophyta</taxon>
        <taxon>Tracheophyta</taxon>
        <taxon>Spermatophyta</taxon>
        <taxon>Magnoliopsida</taxon>
        <taxon>eudicotyledons</taxon>
        <taxon>Gunneridae</taxon>
        <taxon>Pentapetalae</taxon>
        <taxon>rosids</taxon>
        <taxon>malvids</taxon>
        <taxon>Brassicales</taxon>
        <taxon>Brassicaceae</taxon>
        <taxon>Arabideae</taxon>
        <taxon>Arabis</taxon>
    </lineage>
</organism>
<accession>A0A565C108</accession>
<dbReference type="OrthoDB" id="25887at2759"/>
<name>A0A565C108_9BRAS</name>
<comment type="caution">
    <text evidence="1">The sequence shown here is derived from an EMBL/GenBank/DDBJ whole genome shotgun (WGS) entry which is preliminary data.</text>
</comment>
<dbReference type="Pfam" id="PF14555">
    <property type="entry name" value="UBA_4"/>
    <property type="match status" value="1"/>
</dbReference>
<evidence type="ECO:0000313" key="2">
    <source>
        <dbReference type="Proteomes" id="UP000489600"/>
    </source>
</evidence>
<keyword evidence="2" id="KW-1185">Reference proteome</keyword>
<dbReference type="EMBL" id="CABITT030000006">
    <property type="protein sequence ID" value="VVB07333.1"/>
    <property type="molecule type" value="Genomic_DNA"/>
</dbReference>
<dbReference type="SUPFAM" id="SSF46934">
    <property type="entry name" value="UBA-like"/>
    <property type="match status" value="1"/>
</dbReference>
<sequence>MADPVKGICDETGVSREEALFYLEGFEWDLDLAMDACRLLRLNQSSPEVLVNEKYASRKTPEKEPSQSNNQLIETLMGMGLSSQSRATQSNNKSRALHLETWNLLCFGDFLIPKKPGI</sequence>
<dbReference type="AlphaFoldDB" id="A0A565C108"/>
<gene>
    <name evidence="1" type="ORF">ANE_LOCUS17777</name>
</gene>
<reference evidence="1" key="1">
    <citation type="submission" date="2019-07" db="EMBL/GenBank/DDBJ databases">
        <authorList>
            <person name="Dittberner H."/>
        </authorList>
    </citation>
    <scope>NUCLEOTIDE SEQUENCE [LARGE SCALE GENOMIC DNA]</scope>
</reference>